<feature type="compositionally biased region" description="Low complexity" evidence="1">
    <location>
        <begin position="79"/>
        <end position="98"/>
    </location>
</feature>
<name>A0AAW8ESE6_9MICO</name>
<dbReference type="RefSeq" id="WP_307293289.1">
    <property type="nucleotide sequence ID" value="NZ_JAUSXV010000001.1"/>
</dbReference>
<dbReference type="AlphaFoldDB" id="A0AAW8ESE6"/>
<dbReference type="PANTHER" id="PTHR21666:SF270">
    <property type="entry name" value="MUREIN HYDROLASE ACTIVATOR ENVC"/>
    <property type="match status" value="1"/>
</dbReference>
<feature type="domain" description="M23ase beta-sheet core" evidence="2">
    <location>
        <begin position="274"/>
        <end position="373"/>
    </location>
</feature>
<keyword evidence="3" id="KW-0378">Hydrolase</keyword>
<dbReference type="CDD" id="cd12797">
    <property type="entry name" value="M23_peptidase"/>
    <property type="match status" value="1"/>
</dbReference>
<dbReference type="Gene3D" id="2.70.70.10">
    <property type="entry name" value="Glucose Permease (Domain IIA)"/>
    <property type="match status" value="1"/>
</dbReference>
<evidence type="ECO:0000259" key="2">
    <source>
        <dbReference type="Pfam" id="PF01551"/>
    </source>
</evidence>
<dbReference type="SUPFAM" id="SSF51261">
    <property type="entry name" value="Duplicated hybrid motif"/>
    <property type="match status" value="1"/>
</dbReference>
<organism evidence="3 4">
    <name type="scientific">Microbacterium natoriense</name>
    <dbReference type="NCBI Taxonomy" id="284570"/>
    <lineage>
        <taxon>Bacteria</taxon>
        <taxon>Bacillati</taxon>
        <taxon>Actinomycetota</taxon>
        <taxon>Actinomycetes</taxon>
        <taxon>Micrococcales</taxon>
        <taxon>Microbacteriaceae</taxon>
        <taxon>Microbacterium</taxon>
    </lineage>
</organism>
<evidence type="ECO:0000256" key="1">
    <source>
        <dbReference type="SAM" id="MobiDB-lite"/>
    </source>
</evidence>
<feature type="compositionally biased region" description="Low complexity" evidence="1">
    <location>
        <begin position="112"/>
        <end position="153"/>
    </location>
</feature>
<dbReference type="PANTHER" id="PTHR21666">
    <property type="entry name" value="PEPTIDASE-RELATED"/>
    <property type="match status" value="1"/>
</dbReference>
<protein>
    <submittedName>
        <fullName evidence="3">Murein DD-endopeptidase MepM/ murein hydrolase activator NlpD</fullName>
    </submittedName>
</protein>
<gene>
    <name evidence="3" type="ORF">QFZ53_000561</name>
</gene>
<reference evidence="3 4" key="1">
    <citation type="submission" date="2023-07" db="EMBL/GenBank/DDBJ databases">
        <title>Comparative genomics of wheat-associated soil bacteria to identify genetic determinants of phenazine resistance.</title>
        <authorList>
            <person name="Mouncey N."/>
        </authorList>
    </citation>
    <scope>NUCLEOTIDE SEQUENCE [LARGE SCALE GENOMIC DNA]</scope>
    <source>
        <strain evidence="3 4">W4I9-1</strain>
    </source>
</reference>
<evidence type="ECO:0000313" key="4">
    <source>
        <dbReference type="Proteomes" id="UP001244427"/>
    </source>
</evidence>
<feature type="compositionally biased region" description="Low complexity" evidence="1">
    <location>
        <begin position="24"/>
        <end position="63"/>
    </location>
</feature>
<dbReference type="Pfam" id="PF01551">
    <property type="entry name" value="Peptidase_M23"/>
    <property type="match status" value="1"/>
</dbReference>
<dbReference type="Proteomes" id="UP001244427">
    <property type="component" value="Unassembled WGS sequence"/>
</dbReference>
<feature type="compositionally biased region" description="Acidic residues" evidence="1">
    <location>
        <begin position="99"/>
        <end position="110"/>
    </location>
</feature>
<keyword evidence="4" id="KW-1185">Reference proteome</keyword>
<evidence type="ECO:0000313" key="3">
    <source>
        <dbReference type="EMBL" id="MDQ0646365.1"/>
    </source>
</evidence>
<dbReference type="GO" id="GO:0004222">
    <property type="term" value="F:metalloendopeptidase activity"/>
    <property type="evidence" value="ECO:0007669"/>
    <property type="project" value="TreeGrafter"/>
</dbReference>
<proteinExistence type="predicted"/>
<dbReference type="EMBL" id="JAUSXV010000001">
    <property type="protein sequence ID" value="MDQ0646365.1"/>
    <property type="molecule type" value="Genomic_DNA"/>
</dbReference>
<sequence>MLRRDRRRAQAAVAAAVVQTVEAAATSPMAEAAADAEQPSAEPATAPAAASEEPLAAPEPVASDAPLAPDSPVADAEPAASEVPSVETVAAETVAAETLADETESVDEEPVTASASSARNGRARTTAGPRRRPASTAATSARPARPVRSAPASSRRRIWQMTGAALAVATLVGGTALPALGMVRGETAAVTASASADLRTQSFTASADVLPDVVVSGEFSATTPDELRDLQAVAAATARSGVPPIAKPGQIIIPMAAGTYTMTDGFGASRPGRSHMGQDYAAPIGTPIYASADGVVTMSQDSYGGYGVTVQVQHDEDGSVTTLYGHMNYGTRAVQPGDHVVAGQFLGRVGNTGYTIGSCLHFEVRINGAQINPVPWLEAHVR</sequence>
<comment type="caution">
    <text evidence="3">The sequence shown here is derived from an EMBL/GenBank/DDBJ whole genome shotgun (WGS) entry which is preliminary data.</text>
</comment>
<accession>A0AAW8ESE6</accession>
<dbReference type="InterPro" id="IPR016047">
    <property type="entry name" value="M23ase_b-sheet_dom"/>
</dbReference>
<dbReference type="InterPro" id="IPR011055">
    <property type="entry name" value="Dup_hybrid_motif"/>
</dbReference>
<dbReference type="InterPro" id="IPR050570">
    <property type="entry name" value="Cell_wall_metabolism_enzyme"/>
</dbReference>
<feature type="region of interest" description="Disordered" evidence="1">
    <location>
        <begin position="24"/>
        <end position="155"/>
    </location>
</feature>